<reference evidence="1" key="3">
    <citation type="submission" date="2021-06" db="EMBL/GenBank/DDBJ databases">
        <title>Chromosome-level genome assembly for S. haematobium.</title>
        <authorList>
            <person name="Stroehlein A.J."/>
        </authorList>
    </citation>
    <scope>NUCLEOTIDE SEQUENCE</scope>
</reference>
<sequence>MDDLTNEELQKWLKFSNQPDPKYIKPYSLYRGLFYSENVCDFVMNLCRLLKAPDEVAFKTIEMFDRFLLLYFKNLSFEEWITNFDQPCLPKKKKIILFLITVLQVVTKLIYRHKILKTSDAEKVMLKLGHPSIKNEIIDAELCVLNTLQDSLMYRTLEECIEFLAVVFTSKNSEIHFPQKKEVMFYVYCKYNYLNLELKKYNLLFKSSTHTLILLGSAVLFSCLILNNHCRKINVLRLVVKSLGIVSSQDVLKATFILLKSI</sequence>
<comment type="caution">
    <text evidence="1">The sequence shown here is derived from an EMBL/GenBank/DDBJ whole genome shotgun (WGS) entry which is preliminary data.</text>
</comment>
<dbReference type="GeneID" id="75576649"/>
<gene>
    <name evidence="1" type="ORF">MS3_00001104</name>
</gene>
<name>A0A922LN41_SCHHA</name>
<dbReference type="KEGG" id="shx:MS3_00001104"/>
<dbReference type="OrthoDB" id="9983043at2759"/>
<dbReference type="GO" id="GO:0007131">
    <property type="term" value="P:reciprocal meiotic recombination"/>
    <property type="evidence" value="ECO:0007669"/>
    <property type="project" value="TreeGrafter"/>
</dbReference>
<accession>A0A922LN41</accession>
<keyword evidence="2" id="KW-1185">Reference proteome</keyword>
<dbReference type="CTD" id="75576649"/>
<evidence type="ECO:0000313" key="2">
    <source>
        <dbReference type="Proteomes" id="UP000471633"/>
    </source>
</evidence>
<protein>
    <recommendedName>
        <fullName evidence="3">Cyclin N-terminal domain-containing protein</fullName>
    </recommendedName>
</protein>
<dbReference type="GO" id="GO:0035861">
    <property type="term" value="C:site of double-strand break"/>
    <property type="evidence" value="ECO:0007669"/>
    <property type="project" value="TreeGrafter"/>
</dbReference>
<proteinExistence type="predicted"/>
<reference evidence="1" key="1">
    <citation type="journal article" date="2012" name="Nat. Genet.">
        <title>Whole-genome sequence of Schistosoma haematobium.</title>
        <authorList>
            <person name="Young N.D."/>
            <person name="Jex A.R."/>
            <person name="Li B."/>
            <person name="Liu S."/>
            <person name="Yang L."/>
            <person name="Xiong Z."/>
            <person name="Li Y."/>
            <person name="Cantacessi C."/>
            <person name="Hall R.S."/>
            <person name="Xu X."/>
            <person name="Chen F."/>
            <person name="Wu X."/>
            <person name="Zerlotini A."/>
            <person name="Oliveira G."/>
            <person name="Hofmann A."/>
            <person name="Zhang G."/>
            <person name="Fang X."/>
            <person name="Kang Y."/>
            <person name="Campbell B.E."/>
            <person name="Loukas A."/>
            <person name="Ranganathan S."/>
            <person name="Rollinson D."/>
            <person name="Rinaldi G."/>
            <person name="Brindley P.J."/>
            <person name="Yang H."/>
            <person name="Wang J."/>
            <person name="Wang J."/>
            <person name="Gasser R.B."/>
        </authorList>
    </citation>
    <scope>NUCLEOTIDE SEQUENCE</scope>
</reference>
<reference evidence="1" key="4">
    <citation type="journal article" date="2022" name="PLoS Pathog.">
        <title>Chromosome-level genome of Schistosoma haematobium underpins genome-wide explorations of molecular variation.</title>
        <authorList>
            <person name="Stroehlein A.J."/>
            <person name="Korhonen P.K."/>
            <person name="Lee V.V."/>
            <person name="Ralph S.A."/>
            <person name="Mentink-Kane M."/>
            <person name="You H."/>
            <person name="McManus D.P."/>
            <person name="Tchuente L.T."/>
            <person name="Stothard J.R."/>
            <person name="Kaur P."/>
            <person name="Dudchenko O."/>
            <person name="Aiden E.L."/>
            <person name="Yang B."/>
            <person name="Yang H."/>
            <person name="Emery A.M."/>
            <person name="Webster B.L."/>
            <person name="Brindley P.J."/>
            <person name="Rollinson D."/>
            <person name="Chang B.C.H."/>
            <person name="Gasser R.B."/>
            <person name="Young N.D."/>
        </authorList>
    </citation>
    <scope>NUCLEOTIDE SEQUENCE</scope>
</reference>
<dbReference type="SUPFAM" id="SSF47954">
    <property type="entry name" value="Cyclin-like"/>
    <property type="match status" value="1"/>
</dbReference>
<reference evidence="1" key="2">
    <citation type="journal article" date="2019" name="Gigascience">
        <title>High-quality Schistosoma haematobium genome achieved by single-molecule and long-range sequencing.</title>
        <authorList>
            <person name="Stroehlein A.J."/>
            <person name="Korhonen P.K."/>
            <person name="Chong T.M."/>
            <person name="Lim Y.L."/>
            <person name="Chan K.G."/>
            <person name="Webster B."/>
            <person name="Rollinson D."/>
            <person name="Brindley P.J."/>
            <person name="Gasser R.B."/>
            <person name="Young N.D."/>
        </authorList>
    </citation>
    <scope>NUCLEOTIDE SEQUENCE</scope>
</reference>
<dbReference type="AlphaFoldDB" id="A0A922LN41"/>
<dbReference type="EMBL" id="AMPZ03000002">
    <property type="protein sequence ID" value="KAH9590177.1"/>
    <property type="molecule type" value="Genomic_DNA"/>
</dbReference>
<dbReference type="RefSeq" id="XP_051070649.1">
    <property type="nucleotide sequence ID" value="XM_051208612.1"/>
</dbReference>
<dbReference type="PANTHER" id="PTHR21615:SF2">
    <property type="entry name" value="CYCLIN N-TERMINAL DOMAIN-CONTAINING PROTEIN 1"/>
    <property type="match status" value="1"/>
</dbReference>
<organism evidence="1 2">
    <name type="scientific">Schistosoma haematobium</name>
    <name type="common">Blood fluke</name>
    <dbReference type="NCBI Taxonomy" id="6185"/>
    <lineage>
        <taxon>Eukaryota</taxon>
        <taxon>Metazoa</taxon>
        <taxon>Spiralia</taxon>
        <taxon>Lophotrochozoa</taxon>
        <taxon>Platyhelminthes</taxon>
        <taxon>Trematoda</taxon>
        <taxon>Digenea</taxon>
        <taxon>Strigeidida</taxon>
        <taxon>Schistosomatoidea</taxon>
        <taxon>Schistosomatidae</taxon>
        <taxon>Schistosoma</taxon>
    </lineage>
</organism>
<dbReference type="PANTHER" id="PTHR21615">
    <property type="entry name" value="CYCLIN N-TERMINAL DOMAIN-CONTAINING PROTEIN 1"/>
    <property type="match status" value="1"/>
</dbReference>
<evidence type="ECO:0008006" key="3">
    <source>
        <dbReference type="Google" id="ProtNLM"/>
    </source>
</evidence>
<dbReference type="InterPro" id="IPR036915">
    <property type="entry name" value="Cyclin-like_sf"/>
</dbReference>
<evidence type="ECO:0000313" key="1">
    <source>
        <dbReference type="EMBL" id="KAH9590177.1"/>
    </source>
</evidence>
<dbReference type="Proteomes" id="UP000471633">
    <property type="component" value="Unassembled WGS sequence"/>
</dbReference>